<dbReference type="InterPro" id="IPR023193">
    <property type="entry name" value="EPSP_synthase_CS"/>
</dbReference>
<dbReference type="EMBL" id="WOGT01000001">
    <property type="protein sequence ID" value="MUN54045.1"/>
    <property type="molecule type" value="Genomic_DNA"/>
</dbReference>
<dbReference type="InterPro" id="IPR036968">
    <property type="entry name" value="Enolpyruvate_Tfrase_sf"/>
</dbReference>
<evidence type="ECO:0000256" key="5">
    <source>
        <dbReference type="ARBA" id="ARBA00022679"/>
    </source>
</evidence>
<feature type="binding site" evidence="8">
    <location>
        <position position="215"/>
    </location>
    <ligand>
        <name>3-phosphoshikimate</name>
        <dbReference type="ChEBI" id="CHEBI:145989"/>
    </ligand>
</feature>
<dbReference type="EC" id="2.5.1.19" evidence="8"/>
<dbReference type="SUPFAM" id="SSF55205">
    <property type="entry name" value="EPT/RTPC-like"/>
    <property type="match status" value="1"/>
</dbReference>
<dbReference type="AlphaFoldDB" id="A0A7K1LFT0"/>
<comment type="caution">
    <text evidence="10">The sequence shown here is derived from an EMBL/GenBank/DDBJ whole genome shotgun (WGS) entry which is preliminary data.</text>
</comment>
<feature type="binding site" evidence="8">
    <location>
        <position position="186"/>
    </location>
    <ligand>
        <name>3-phosphoshikimate</name>
        <dbReference type="ChEBI" id="CHEBI:145989"/>
    </ligand>
</feature>
<feature type="domain" description="Enolpyruvate transferase" evidence="9">
    <location>
        <begin position="19"/>
        <end position="439"/>
    </location>
</feature>
<keyword evidence="11" id="KW-1185">Reference proteome</keyword>
<feature type="binding site" evidence="8">
    <location>
        <position position="188"/>
    </location>
    <ligand>
        <name>3-phosphoshikimate</name>
        <dbReference type="ChEBI" id="CHEBI:145989"/>
    </ligand>
</feature>
<proteinExistence type="inferred from homology"/>
<feature type="binding site" evidence="8">
    <location>
        <position position="31"/>
    </location>
    <ligand>
        <name>3-phosphoshikimate</name>
        <dbReference type="ChEBI" id="CHEBI:145989"/>
    </ligand>
</feature>
<reference evidence="10 11" key="1">
    <citation type="submission" date="2019-12" db="EMBL/GenBank/DDBJ databases">
        <authorList>
            <person name="Li J."/>
            <person name="Shi Y."/>
            <person name="Xu G."/>
            <person name="Xiao D."/>
            <person name="Ran X."/>
        </authorList>
    </citation>
    <scope>NUCLEOTIDE SEQUENCE [LARGE SCALE GENOMIC DNA]</scope>
    <source>
        <strain evidence="10 11">JCM 15915</strain>
    </source>
</reference>
<dbReference type="HAMAP" id="MF_00210">
    <property type="entry name" value="EPSP_synth"/>
    <property type="match status" value="1"/>
</dbReference>
<dbReference type="GO" id="GO:0009423">
    <property type="term" value="P:chorismate biosynthetic process"/>
    <property type="evidence" value="ECO:0007669"/>
    <property type="project" value="UniProtKB-UniRule"/>
</dbReference>
<dbReference type="NCBIfam" id="TIGR01356">
    <property type="entry name" value="aroA"/>
    <property type="match status" value="1"/>
</dbReference>
<dbReference type="PANTHER" id="PTHR21090">
    <property type="entry name" value="AROM/DEHYDROQUINATE SYNTHASE"/>
    <property type="match status" value="1"/>
</dbReference>
<feature type="binding site" evidence="8">
    <location>
        <position position="188"/>
    </location>
    <ligand>
        <name>phosphoenolpyruvate</name>
        <dbReference type="ChEBI" id="CHEBI:58702"/>
    </ligand>
</feature>
<feature type="binding site" evidence="8">
    <location>
        <position position="433"/>
    </location>
    <ligand>
        <name>phosphoenolpyruvate</name>
        <dbReference type="ChEBI" id="CHEBI:58702"/>
    </ligand>
</feature>
<feature type="binding site" evidence="8">
    <location>
        <position position="363"/>
    </location>
    <ligand>
        <name>3-phosphoshikimate</name>
        <dbReference type="ChEBI" id="CHEBI:145989"/>
    </ligand>
</feature>
<evidence type="ECO:0000256" key="3">
    <source>
        <dbReference type="ARBA" id="ARBA00022490"/>
    </source>
</evidence>
<comment type="pathway">
    <text evidence="1 8">Metabolic intermediate biosynthesis; chorismate biosynthesis; chorismate from D-erythrose 4-phosphate and phosphoenolpyruvate: step 6/7.</text>
</comment>
<feature type="binding site" evidence="8">
    <location>
        <position position="187"/>
    </location>
    <ligand>
        <name>3-phosphoshikimate</name>
        <dbReference type="ChEBI" id="CHEBI:145989"/>
    </ligand>
</feature>
<accession>A0A7K1LFT0</accession>
<dbReference type="PANTHER" id="PTHR21090:SF5">
    <property type="entry name" value="PENTAFUNCTIONAL AROM POLYPEPTIDE"/>
    <property type="match status" value="1"/>
</dbReference>
<feature type="binding site" evidence="8">
    <location>
        <position position="30"/>
    </location>
    <ligand>
        <name>3-phosphoshikimate</name>
        <dbReference type="ChEBI" id="CHEBI:145989"/>
    </ligand>
</feature>
<dbReference type="RefSeq" id="WP_129314133.1">
    <property type="nucleotide sequence ID" value="NZ_NOIQ01000001.1"/>
</dbReference>
<feature type="binding site" evidence="8">
    <location>
        <position position="30"/>
    </location>
    <ligand>
        <name>phosphoenolpyruvate</name>
        <dbReference type="ChEBI" id="CHEBI:58702"/>
    </ligand>
</feature>
<evidence type="ECO:0000256" key="2">
    <source>
        <dbReference type="ARBA" id="ARBA00009948"/>
    </source>
</evidence>
<dbReference type="InterPro" id="IPR001986">
    <property type="entry name" value="Enolpyruvate_Tfrase_dom"/>
</dbReference>
<comment type="subcellular location">
    <subcellularLocation>
        <location evidence="8">Cytoplasm</location>
    </subcellularLocation>
</comment>
<feature type="binding site" evidence="8">
    <location>
        <position position="35"/>
    </location>
    <ligand>
        <name>3-phosphoshikimate</name>
        <dbReference type="ChEBI" id="CHEBI:145989"/>
    </ligand>
</feature>
<feature type="binding site" evidence="8">
    <location>
        <position position="132"/>
    </location>
    <ligand>
        <name>phosphoenolpyruvate</name>
        <dbReference type="ChEBI" id="CHEBI:58702"/>
    </ligand>
</feature>
<keyword evidence="6 8" id="KW-0057">Aromatic amino acid biosynthesis</keyword>
<feature type="binding site" evidence="8">
    <location>
        <position position="104"/>
    </location>
    <ligand>
        <name>phosphoenolpyruvate</name>
        <dbReference type="ChEBI" id="CHEBI:58702"/>
    </ligand>
</feature>
<organism evidence="10 11">
    <name type="scientific">Rothia koreensis</name>
    <dbReference type="NCBI Taxonomy" id="592378"/>
    <lineage>
        <taxon>Bacteria</taxon>
        <taxon>Bacillati</taxon>
        <taxon>Actinomycetota</taxon>
        <taxon>Actinomycetes</taxon>
        <taxon>Micrococcales</taxon>
        <taxon>Micrococcaceae</taxon>
        <taxon>Rothia</taxon>
    </lineage>
</organism>
<dbReference type="Gene3D" id="3.65.10.10">
    <property type="entry name" value="Enolpyruvate transferase domain"/>
    <property type="match status" value="2"/>
</dbReference>
<evidence type="ECO:0000256" key="6">
    <source>
        <dbReference type="ARBA" id="ARBA00023141"/>
    </source>
</evidence>
<comment type="catalytic activity">
    <reaction evidence="7">
        <text>3-phosphoshikimate + phosphoenolpyruvate = 5-O-(1-carboxyvinyl)-3-phosphoshikimate + phosphate</text>
        <dbReference type="Rhea" id="RHEA:21256"/>
        <dbReference type="ChEBI" id="CHEBI:43474"/>
        <dbReference type="ChEBI" id="CHEBI:57701"/>
        <dbReference type="ChEBI" id="CHEBI:58702"/>
        <dbReference type="ChEBI" id="CHEBI:145989"/>
        <dbReference type="EC" id="2.5.1.19"/>
    </reaction>
    <physiologicalReaction direction="left-to-right" evidence="7">
        <dbReference type="Rhea" id="RHEA:21257"/>
    </physiologicalReaction>
</comment>
<dbReference type="GO" id="GO:0008652">
    <property type="term" value="P:amino acid biosynthetic process"/>
    <property type="evidence" value="ECO:0007669"/>
    <property type="project" value="UniProtKB-KW"/>
</dbReference>
<dbReference type="Proteomes" id="UP000462152">
    <property type="component" value="Unassembled WGS sequence"/>
</dbReference>
<keyword evidence="5 8" id="KW-0808">Transferase</keyword>
<feature type="binding site" evidence="8">
    <location>
        <position position="367"/>
    </location>
    <ligand>
        <name>phosphoenolpyruvate</name>
        <dbReference type="ChEBI" id="CHEBI:58702"/>
    </ligand>
</feature>
<comment type="similarity">
    <text evidence="2 8">Belongs to the EPSP synthase family.</text>
</comment>
<comment type="function">
    <text evidence="8">Catalyzes the transfer of the enolpyruvyl moiety of phosphoenolpyruvate (PEP) to the 5-hydroxyl of shikimate-3-phosphate (S3P) to produce enolpyruvyl shikimate-3-phosphate and inorganic phosphate.</text>
</comment>
<evidence type="ECO:0000313" key="11">
    <source>
        <dbReference type="Proteomes" id="UP000462152"/>
    </source>
</evidence>
<dbReference type="OrthoDB" id="9809920at2"/>
<dbReference type="GO" id="GO:0003866">
    <property type="term" value="F:3-phosphoshikimate 1-carboxyvinyltransferase activity"/>
    <property type="evidence" value="ECO:0007669"/>
    <property type="project" value="UniProtKB-UniRule"/>
</dbReference>
<name>A0A7K1LFT0_9MICC</name>
<evidence type="ECO:0000256" key="1">
    <source>
        <dbReference type="ARBA" id="ARBA00004811"/>
    </source>
</evidence>
<feature type="binding site" evidence="8">
    <location>
        <position position="408"/>
    </location>
    <ligand>
        <name>phosphoenolpyruvate</name>
        <dbReference type="ChEBI" id="CHEBI:58702"/>
    </ligand>
</feature>
<evidence type="ECO:0000313" key="10">
    <source>
        <dbReference type="EMBL" id="MUN54045.1"/>
    </source>
</evidence>
<dbReference type="FunFam" id="3.65.10.10:FF:000010">
    <property type="entry name" value="3-phosphoshikimate 1-carboxyvinyltransferase"/>
    <property type="match status" value="1"/>
</dbReference>
<protein>
    <recommendedName>
        <fullName evidence="8">3-phosphoshikimate 1-carboxyvinyltransferase</fullName>
        <ecNumber evidence="8">2.5.1.19</ecNumber>
    </recommendedName>
    <alternativeName>
        <fullName evidence="8">5-enolpyruvylshikimate-3-phosphate synthase</fullName>
        <shortName evidence="8">EPSP synthase</shortName>
        <shortName evidence="8">EPSPS</shortName>
    </alternativeName>
</protein>
<dbReference type="CDD" id="cd01556">
    <property type="entry name" value="EPSP_synthase"/>
    <property type="match status" value="1"/>
</dbReference>
<keyword evidence="4 8" id="KW-0028">Amino-acid biosynthesis</keyword>
<dbReference type="UniPathway" id="UPA00053">
    <property type="reaction ID" value="UER00089"/>
</dbReference>
<gene>
    <name evidence="8 10" type="primary">aroA</name>
    <name evidence="10" type="ORF">GMA10_02190</name>
</gene>
<dbReference type="Pfam" id="PF00275">
    <property type="entry name" value="EPSP_synthase"/>
    <property type="match status" value="1"/>
</dbReference>
<dbReference type="PROSITE" id="PS00885">
    <property type="entry name" value="EPSP_SYNTHASE_2"/>
    <property type="match status" value="1"/>
</dbReference>
<dbReference type="GO" id="GO:0005737">
    <property type="term" value="C:cytoplasm"/>
    <property type="evidence" value="ECO:0007669"/>
    <property type="project" value="UniProtKB-SubCell"/>
</dbReference>
<sequence length="451" mass="47225">MTLPATGDWPAPQVFPTTSWNARVRVPGSKSLTNRYLLLAAAADGPSTLRGALDSRDSALMMTALESLGAKFSRDGGTVRVTPIPVGTGTRGDEILHIDTGLAGTVMRFVPLLAAALNVPAAFDGDEGARRRPMAPVIDALRQLGCEVDDAGTGTLPFAVRPRPADHGPEDSSASPRTVRIDASASSQFLSAALLTGCFLPGGLRLEHVGDEVPSLPHVEMTAQTLAEYGIDVRAEAPAAWTVLPGVPHAHDVAVEPDLSNAGPFLAAAVVTGNSVVIPDWPSKTTQGGDQWRRILPEFGARVRTDGSDLAVIGPEGGAREGRVRGVDLDLSECGELAPTVAAIAAVASGPSRLRGIGHLRGHETDRLKALVTEINRLGGEAEETTDGLRITSPVRHGDVFRTYEDHRMATAGAVIGLVVPDVVVQNVETTSKTLPGFTGMWEAMLRGGDV</sequence>
<comment type="subunit">
    <text evidence="8">Monomer.</text>
</comment>
<evidence type="ECO:0000256" key="8">
    <source>
        <dbReference type="HAMAP-Rule" id="MF_00210"/>
    </source>
</evidence>
<feature type="binding site" evidence="8">
    <location>
        <position position="336"/>
    </location>
    <ligand>
        <name>3-phosphoshikimate</name>
        <dbReference type="ChEBI" id="CHEBI:145989"/>
    </ligand>
</feature>
<evidence type="ECO:0000259" key="9">
    <source>
        <dbReference type="Pfam" id="PF00275"/>
    </source>
</evidence>
<dbReference type="PIRSF" id="PIRSF000505">
    <property type="entry name" value="EPSPS"/>
    <property type="match status" value="1"/>
</dbReference>
<dbReference type="InterPro" id="IPR013792">
    <property type="entry name" value="RNA3'P_cycl/enolpyr_Trfase_a/b"/>
</dbReference>
<evidence type="ECO:0000256" key="7">
    <source>
        <dbReference type="ARBA" id="ARBA00044633"/>
    </source>
</evidence>
<keyword evidence="3 8" id="KW-0963">Cytoplasm</keyword>
<comment type="caution">
    <text evidence="8">Lacks conserved residue(s) required for the propagation of feature annotation.</text>
</comment>
<feature type="active site" description="Proton acceptor" evidence="8">
    <location>
        <position position="336"/>
    </location>
</feature>
<evidence type="ECO:0000256" key="4">
    <source>
        <dbReference type="ARBA" id="ARBA00022605"/>
    </source>
</evidence>
<dbReference type="GO" id="GO:0009073">
    <property type="term" value="P:aromatic amino acid family biosynthetic process"/>
    <property type="evidence" value="ECO:0007669"/>
    <property type="project" value="UniProtKB-KW"/>
</dbReference>
<dbReference type="InterPro" id="IPR006264">
    <property type="entry name" value="EPSP_synthase"/>
</dbReference>